<reference evidence="1 2" key="1">
    <citation type="submission" date="2009-10" db="EMBL/GenBank/DDBJ databases">
        <authorList>
            <person name="Harkins D.M."/>
            <person name="Madupu R."/>
            <person name="Durkin A.S."/>
            <person name="Torralba M."/>
            <person name="Methe B."/>
            <person name="Sutton G.G."/>
            <person name="Strausberg R.L."/>
            <person name="Nelson K.E."/>
        </authorList>
    </citation>
    <scope>NUCLEOTIDE SEQUENCE [LARGE SCALE GENOMIC DNA]</scope>
    <source>
        <strain evidence="1 2">F0264</strain>
    </source>
</reference>
<comment type="caution">
    <text evidence="1">The sequence shown here is derived from an EMBL/GenBank/DDBJ whole genome shotgun (WGS) entry which is preliminary data.</text>
</comment>
<dbReference type="RefSeq" id="WP_006808376.1">
    <property type="nucleotide sequence ID" value="NZ_ADAD01000192.1"/>
</dbReference>
<evidence type="ECO:0000313" key="2">
    <source>
        <dbReference type="Proteomes" id="UP000004226"/>
    </source>
</evidence>
<dbReference type="eggNOG" id="ENOG5033M19">
    <property type="taxonomic scope" value="Bacteria"/>
</dbReference>
<sequence length="88" mass="10683">MYLYIENNIFINLKEIELLMDYKDFISNGNNKKIMEKGKRKILDLTENEKKRRTLIFTEKFIYISSYTNRALKMRADEYDKLVNSIVF</sequence>
<dbReference type="Proteomes" id="UP000004226">
    <property type="component" value="Unassembled WGS sequence"/>
</dbReference>
<evidence type="ECO:0008006" key="3">
    <source>
        <dbReference type="Google" id="ProtNLM"/>
    </source>
</evidence>
<gene>
    <name evidence="1" type="ORF">HMPREF0554_0191</name>
</gene>
<keyword evidence="2" id="KW-1185">Reference proteome</keyword>
<accession>D0GPF5</accession>
<dbReference type="EMBL" id="ADAD01000192">
    <property type="protein sequence ID" value="EEY34020.1"/>
    <property type="molecule type" value="Genomic_DNA"/>
</dbReference>
<evidence type="ECO:0000313" key="1">
    <source>
        <dbReference type="EMBL" id="EEY34020.1"/>
    </source>
</evidence>
<name>D0GPF5_9FUSO</name>
<dbReference type="AlphaFoldDB" id="D0GPF5"/>
<protein>
    <recommendedName>
        <fullName evidence="3">DUF370 domain-containing protein</fullName>
    </recommendedName>
</protein>
<proteinExistence type="predicted"/>
<organism evidence="1 2">
    <name type="scientific">Pseudoleptotrichia goodfellowii F0264</name>
    <dbReference type="NCBI Taxonomy" id="596323"/>
    <lineage>
        <taxon>Bacteria</taxon>
        <taxon>Fusobacteriati</taxon>
        <taxon>Fusobacteriota</taxon>
        <taxon>Fusobacteriia</taxon>
        <taxon>Fusobacteriales</taxon>
        <taxon>Leptotrichiaceae</taxon>
        <taxon>Pseudoleptotrichia</taxon>
    </lineage>
</organism>